<reference evidence="1" key="1">
    <citation type="submission" date="2023-07" db="EMBL/GenBank/DDBJ databases">
        <title>Black Yeasts Isolated from many extreme environments.</title>
        <authorList>
            <person name="Coleine C."/>
            <person name="Stajich J.E."/>
            <person name="Selbmann L."/>
        </authorList>
    </citation>
    <scope>NUCLEOTIDE SEQUENCE</scope>
    <source>
        <strain evidence="1">CCFEE 5714</strain>
    </source>
</reference>
<organism evidence="1 2">
    <name type="scientific">Vermiconidia calcicola</name>
    <dbReference type="NCBI Taxonomy" id="1690605"/>
    <lineage>
        <taxon>Eukaryota</taxon>
        <taxon>Fungi</taxon>
        <taxon>Dikarya</taxon>
        <taxon>Ascomycota</taxon>
        <taxon>Pezizomycotina</taxon>
        <taxon>Dothideomycetes</taxon>
        <taxon>Dothideomycetidae</taxon>
        <taxon>Mycosphaerellales</taxon>
        <taxon>Extremaceae</taxon>
        <taxon>Vermiconidia</taxon>
    </lineage>
</organism>
<evidence type="ECO:0000313" key="2">
    <source>
        <dbReference type="Proteomes" id="UP001281147"/>
    </source>
</evidence>
<dbReference type="EMBL" id="JAUTXU010000030">
    <property type="protein sequence ID" value="KAK3718642.1"/>
    <property type="molecule type" value="Genomic_DNA"/>
</dbReference>
<name>A0ACC3NKE8_9PEZI</name>
<gene>
    <name evidence="1" type="ORF">LTR37_004859</name>
</gene>
<comment type="caution">
    <text evidence="1">The sequence shown here is derived from an EMBL/GenBank/DDBJ whole genome shotgun (WGS) entry which is preliminary data.</text>
</comment>
<keyword evidence="2" id="KW-1185">Reference proteome</keyword>
<protein>
    <submittedName>
        <fullName evidence="1">Uncharacterized protein</fullName>
    </submittedName>
</protein>
<accession>A0ACC3NKE8</accession>
<dbReference type="Proteomes" id="UP001281147">
    <property type="component" value="Unassembled WGS sequence"/>
</dbReference>
<proteinExistence type="predicted"/>
<sequence length="59" mass="6464">MKLNWASRVKGRAFYRRECYSATSADTGAIRQAFLIFGYDAGVLGGVQTTEPFLNAMGV</sequence>
<evidence type="ECO:0000313" key="1">
    <source>
        <dbReference type="EMBL" id="KAK3718642.1"/>
    </source>
</evidence>